<proteinExistence type="predicted"/>
<dbReference type="EMBL" id="AOHW01000036">
    <property type="protein sequence ID" value="ELY39715.1"/>
    <property type="molecule type" value="Genomic_DNA"/>
</dbReference>
<evidence type="ECO:0008006" key="3">
    <source>
        <dbReference type="Google" id="ProtNLM"/>
    </source>
</evidence>
<comment type="caution">
    <text evidence="1">The sequence shown here is derived from an EMBL/GenBank/DDBJ whole genome shotgun (WGS) entry which is preliminary data.</text>
</comment>
<organism evidence="1 2">
    <name type="scientific">Natronorubrum tibetense GA33</name>
    <dbReference type="NCBI Taxonomy" id="1114856"/>
    <lineage>
        <taxon>Archaea</taxon>
        <taxon>Methanobacteriati</taxon>
        <taxon>Methanobacteriota</taxon>
        <taxon>Stenosarchaea group</taxon>
        <taxon>Halobacteria</taxon>
        <taxon>Halobacteriales</taxon>
        <taxon>Natrialbaceae</taxon>
        <taxon>Natronorubrum</taxon>
    </lineage>
</organism>
<dbReference type="eggNOG" id="arCOG09171">
    <property type="taxonomic scope" value="Archaea"/>
</dbReference>
<protein>
    <recommendedName>
        <fullName evidence="3">Ribbon-helix-helix protein CopG domain-containing protein</fullName>
    </recommendedName>
</protein>
<sequence>MRKIARHRGVDESQIIQRAVEKGLEELWRDIVITQYLEGELSREAAIDELGRETVRKVDTAAQYVEADVEWGLDA</sequence>
<dbReference type="AlphaFoldDB" id="L9VR75"/>
<gene>
    <name evidence="1" type="ORF">C496_13596</name>
</gene>
<accession>L9VR75</accession>
<dbReference type="PATRIC" id="fig|1114856.3.peg.2831"/>
<evidence type="ECO:0000313" key="2">
    <source>
        <dbReference type="Proteomes" id="UP000011599"/>
    </source>
</evidence>
<keyword evidence="2" id="KW-1185">Reference proteome</keyword>
<dbReference type="OrthoDB" id="192937at2157"/>
<dbReference type="Proteomes" id="UP000011599">
    <property type="component" value="Unassembled WGS sequence"/>
</dbReference>
<reference evidence="1 2" key="1">
    <citation type="journal article" date="2014" name="PLoS Genet.">
        <title>Phylogenetically driven sequencing of extremely halophilic archaea reveals strategies for static and dynamic osmo-response.</title>
        <authorList>
            <person name="Becker E.A."/>
            <person name="Seitzer P.M."/>
            <person name="Tritt A."/>
            <person name="Larsen D."/>
            <person name="Krusor M."/>
            <person name="Yao A.I."/>
            <person name="Wu D."/>
            <person name="Madern D."/>
            <person name="Eisen J.A."/>
            <person name="Darling A.E."/>
            <person name="Facciotti M.T."/>
        </authorList>
    </citation>
    <scope>NUCLEOTIDE SEQUENCE [LARGE SCALE GENOMIC DNA]</scope>
    <source>
        <strain evidence="1 2">GA33</strain>
    </source>
</reference>
<name>L9VR75_9EURY</name>
<evidence type="ECO:0000313" key="1">
    <source>
        <dbReference type="EMBL" id="ELY39715.1"/>
    </source>
</evidence>